<feature type="transmembrane region" description="Helical" evidence="1">
    <location>
        <begin position="6"/>
        <end position="29"/>
    </location>
</feature>
<comment type="caution">
    <text evidence="2">The sequence shown here is derived from an EMBL/GenBank/DDBJ whole genome shotgun (WGS) entry which is preliminary data.</text>
</comment>
<proteinExistence type="predicted"/>
<dbReference type="EMBL" id="BARS01027918">
    <property type="protein sequence ID" value="GAG02394.1"/>
    <property type="molecule type" value="Genomic_DNA"/>
</dbReference>
<keyword evidence="1" id="KW-1133">Transmembrane helix</keyword>
<dbReference type="AlphaFoldDB" id="X0U992"/>
<sequence length="41" mass="4638">MSTPLDWFVVSSLCWLPILIGMAGSYGLARMFEAMGWIEEE</sequence>
<keyword evidence="1" id="KW-0812">Transmembrane</keyword>
<keyword evidence="1" id="KW-0472">Membrane</keyword>
<accession>X0U992</accession>
<name>X0U992_9ZZZZ</name>
<evidence type="ECO:0000313" key="2">
    <source>
        <dbReference type="EMBL" id="GAG02394.1"/>
    </source>
</evidence>
<reference evidence="2" key="1">
    <citation type="journal article" date="2014" name="Front. Microbiol.">
        <title>High frequency of phylogenetically diverse reductive dehalogenase-homologous genes in deep subseafloor sedimentary metagenomes.</title>
        <authorList>
            <person name="Kawai M."/>
            <person name="Futagami T."/>
            <person name="Toyoda A."/>
            <person name="Takaki Y."/>
            <person name="Nishi S."/>
            <person name="Hori S."/>
            <person name="Arai W."/>
            <person name="Tsubouchi T."/>
            <person name="Morono Y."/>
            <person name="Uchiyama I."/>
            <person name="Ito T."/>
            <person name="Fujiyama A."/>
            <person name="Inagaki F."/>
            <person name="Takami H."/>
        </authorList>
    </citation>
    <scope>NUCLEOTIDE SEQUENCE</scope>
    <source>
        <strain evidence="2">Expedition CK06-06</strain>
    </source>
</reference>
<evidence type="ECO:0000256" key="1">
    <source>
        <dbReference type="SAM" id="Phobius"/>
    </source>
</evidence>
<gene>
    <name evidence="2" type="ORF">S01H1_43807</name>
</gene>
<organism evidence="2">
    <name type="scientific">marine sediment metagenome</name>
    <dbReference type="NCBI Taxonomy" id="412755"/>
    <lineage>
        <taxon>unclassified sequences</taxon>
        <taxon>metagenomes</taxon>
        <taxon>ecological metagenomes</taxon>
    </lineage>
</organism>
<protein>
    <submittedName>
        <fullName evidence="2">Uncharacterized protein</fullName>
    </submittedName>
</protein>